<reference evidence="3" key="3">
    <citation type="submission" date="2025-08" db="UniProtKB">
        <authorList>
            <consortium name="RefSeq"/>
        </authorList>
    </citation>
    <scope>IDENTIFICATION</scope>
    <source>
        <strain evidence="3">NI907</strain>
    </source>
</reference>
<feature type="compositionally biased region" description="Polar residues" evidence="1">
    <location>
        <begin position="39"/>
        <end position="53"/>
    </location>
</feature>
<dbReference type="GeneID" id="41965211"/>
<dbReference type="RefSeq" id="XP_030980038.1">
    <property type="nucleotide sequence ID" value="XM_031130303.1"/>
</dbReference>
<gene>
    <name evidence="3" type="ORF">PgNI_10330</name>
</gene>
<reference evidence="3" key="2">
    <citation type="submission" date="2019-10" db="EMBL/GenBank/DDBJ databases">
        <authorList>
            <consortium name="NCBI Genome Project"/>
        </authorList>
    </citation>
    <scope>NUCLEOTIDE SEQUENCE</scope>
    <source>
        <strain evidence="3">NI907</strain>
    </source>
</reference>
<evidence type="ECO:0000313" key="2">
    <source>
        <dbReference type="Proteomes" id="UP000515153"/>
    </source>
</evidence>
<evidence type="ECO:0000313" key="3">
    <source>
        <dbReference type="RefSeq" id="XP_030980038.1"/>
    </source>
</evidence>
<organism evidence="2 3">
    <name type="scientific">Pyricularia grisea</name>
    <name type="common">Crabgrass-specific blast fungus</name>
    <name type="synonym">Magnaporthe grisea</name>
    <dbReference type="NCBI Taxonomy" id="148305"/>
    <lineage>
        <taxon>Eukaryota</taxon>
        <taxon>Fungi</taxon>
        <taxon>Dikarya</taxon>
        <taxon>Ascomycota</taxon>
        <taxon>Pezizomycotina</taxon>
        <taxon>Sordariomycetes</taxon>
        <taxon>Sordariomycetidae</taxon>
        <taxon>Magnaporthales</taxon>
        <taxon>Pyriculariaceae</taxon>
        <taxon>Pyricularia</taxon>
    </lineage>
</organism>
<sequence length="53" mass="5810">MGFARSQRRSVPSTQQGAGGSKSWRPASERIHTVDPWGNGNNDSRSQVLQVDL</sequence>
<feature type="region of interest" description="Disordered" evidence="1">
    <location>
        <begin position="1"/>
        <end position="53"/>
    </location>
</feature>
<dbReference type="Proteomes" id="UP000515153">
    <property type="component" value="Chromosome VII"/>
</dbReference>
<keyword evidence="2" id="KW-1185">Reference proteome</keyword>
<dbReference type="AlphaFoldDB" id="A0A6P8AYP8"/>
<name>A0A6P8AYP8_PYRGI</name>
<accession>A0A6P8AYP8</accession>
<evidence type="ECO:0000256" key="1">
    <source>
        <dbReference type="SAM" id="MobiDB-lite"/>
    </source>
</evidence>
<reference evidence="2 3" key="1">
    <citation type="journal article" date="2019" name="Mol. Biol. Evol.">
        <title>Blast fungal genomes show frequent chromosomal changes, gene gains and losses, and effector gene turnover.</title>
        <authorList>
            <person name="Gomez Luciano L.B."/>
            <person name="Jason Tsai I."/>
            <person name="Chuma I."/>
            <person name="Tosa Y."/>
            <person name="Chen Y.H."/>
            <person name="Li J.Y."/>
            <person name="Li M.Y."/>
            <person name="Jade Lu M.Y."/>
            <person name="Nakayashiki H."/>
            <person name="Li W.H."/>
        </authorList>
    </citation>
    <scope>NUCLEOTIDE SEQUENCE [LARGE SCALE GENOMIC DNA]</scope>
    <source>
        <strain evidence="2 3">NI907</strain>
    </source>
</reference>
<proteinExistence type="predicted"/>
<protein>
    <submittedName>
        <fullName evidence="3">Uncharacterized protein</fullName>
    </submittedName>
</protein>
<dbReference type="KEGG" id="pgri:PgNI_10330"/>